<keyword evidence="4 7" id="KW-0812">Transmembrane</keyword>
<evidence type="ECO:0000256" key="1">
    <source>
        <dbReference type="ARBA" id="ARBA00004651"/>
    </source>
</evidence>
<dbReference type="SUPFAM" id="SSF161098">
    <property type="entry name" value="MetI-like"/>
    <property type="match status" value="1"/>
</dbReference>
<feature type="transmembrane region" description="Helical" evidence="7">
    <location>
        <begin position="139"/>
        <end position="157"/>
    </location>
</feature>
<dbReference type="InterPro" id="IPR035906">
    <property type="entry name" value="MetI-like_sf"/>
</dbReference>
<feature type="domain" description="ABC transmembrane type-1" evidence="8">
    <location>
        <begin position="70"/>
        <end position="158"/>
    </location>
</feature>
<evidence type="ECO:0000256" key="2">
    <source>
        <dbReference type="ARBA" id="ARBA00022448"/>
    </source>
</evidence>
<accession>A0ABS7CDN3</accession>
<feature type="transmembrane region" description="Helical" evidence="7">
    <location>
        <begin position="7"/>
        <end position="28"/>
    </location>
</feature>
<evidence type="ECO:0000256" key="5">
    <source>
        <dbReference type="ARBA" id="ARBA00022989"/>
    </source>
</evidence>
<dbReference type="EMBL" id="JAHZIK010001441">
    <property type="protein sequence ID" value="MBW7459008.1"/>
    <property type="molecule type" value="Genomic_DNA"/>
</dbReference>
<evidence type="ECO:0000313" key="9">
    <source>
        <dbReference type="EMBL" id="MBW7459008.1"/>
    </source>
</evidence>
<dbReference type="Proteomes" id="UP001519887">
    <property type="component" value="Unassembled WGS sequence"/>
</dbReference>
<evidence type="ECO:0000256" key="3">
    <source>
        <dbReference type="ARBA" id="ARBA00022475"/>
    </source>
</evidence>
<dbReference type="Gene3D" id="1.10.3720.10">
    <property type="entry name" value="MetI-like"/>
    <property type="match status" value="1"/>
</dbReference>
<proteinExistence type="predicted"/>
<feature type="transmembrane region" description="Helical" evidence="7">
    <location>
        <begin position="74"/>
        <end position="93"/>
    </location>
</feature>
<keyword evidence="2" id="KW-0813">Transport</keyword>
<keyword evidence="10" id="KW-1185">Reference proteome</keyword>
<evidence type="ECO:0000256" key="6">
    <source>
        <dbReference type="ARBA" id="ARBA00023136"/>
    </source>
</evidence>
<evidence type="ECO:0000313" key="10">
    <source>
        <dbReference type="Proteomes" id="UP001519887"/>
    </source>
</evidence>
<reference evidence="9 10" key="1">
    <citation type="submission" date="2021-07" db="EMBL/GenBank/DDBJ databases">
        <title>Paenibacillus radiodurans sp. nov., isolated from the southeastern edge of Tengger Desert.</title>
        <authorList>
            <person name="Zhang G."/>
        </authorList>
    </citation>
    <scope>NUCLEOTIDE SEQUENCE [LARGE SCALE GENOMIC DNA]</scope>
    <source>
        <strain evidence="9 10">CCM 7311</strain>
    </source>
</reference>
<dbReference type="InterPro" id="IPR000515">
    <property type="entry name" value="MetI-like"/>
</dbReference>
<dbReference type="PANTHER" id="PTHR43744">
    <property type="entry name" value="ABC TRANSPORTER PERMEASE PROTEIN MG189-RELATED-RELATED"/>
    <property type="match status" value="1"/>
</dbReference>
<sequence length="158" mass="17964">MTLRRNTTVVLLLSVFGILFVYPLIWLVSASFKPNAEVFSSIGLVPSSFVWDSYSKGWMGIGANNFGVFFRNTLILVIPVVVLTVLSSILVAYGFARFRFPLKRLLFALMISTLMLPDAVVLVPRYILFRRFGWLNTYLPFYVPALLAVHAFFIFLLI</sequence>
<keyword evidence="6 7" id="KW-0472">Membrane</keyword>
<evidence type="ECO:0000256" key="4">
    <source>
        <dbReference type="ARBA" id="ARBA00022692"/>
    </source>
</evidence>
<evidence type="ECO:0000256" key="7">
    <source>
        <dbReference type="SAM" id="Phobius"/>
    </source>
</evidence>
<organism evidence="9 10">
    <name type="scientific">Paenibacillus sepulcri</name>
    <dbReference type="NCBI Taxonomy" id="359917"/>
    <lineage>
        <taxon>Bacteria</taxon>
        <taxon>Bacillati</taxon>
        <taxon>Bacillota</taxon>
        <taxon>Bacilli</taxon>
        <taxon>Bacillales</taxon>
        <taxon>Paenibacillaceae</taxon>
        <taxon>Paenibacillus</taxon>
    </lineage>
</organism>
<comment type="caution">
    <text evidence="9">The sequence shown here is derived from an EMBL/GenBank/DDBJ whole genome shotgun (WGS) entry which is preliminary data.</text>
</comment>
<feature type="non-terminal residue" evidence="9">
    <location>
        <position position="158"/>
    </location>
</feature>
<protein>
    <submittedName>
        <fullName evidence="9">Carbohydrate ABC transporter permease</fullName>
    </submittedName>
</protein>
<comment type="subcellular location">
    <subcellularLocation>
        <location evidence="1">Cell membrane</location>
        <topology evidence="1">Multi-pass membrane protein</topology>
    </subcellularLocation>
</comment>
<gene>
    <name evidence="9" type="ORF">K0U00_33660</name>
</gene>
<dbReference type="PROSITE" id="PS50928">
    <property type="entry name" value="ABC_TM1"/>
    <property type="match status" value="1"/>
</dbReference>
<evidence type="ECO:0000259" key="8">
    <source>
        <dbReference type="PROSITE" id="PS50928"/>
    </source>
</evidence>
<dbReference type="PANTHER" id="PTHR43744:SF6">
    <property type="entry name" value="ABC TRANSPORTER PERMEASE PROTEIN YESQ-RELATED"/>
    <property type="match status" value="1"/>
</dbReference>
<keyword evidence="3" id="KW-1003">Cell membrane</keyword>
<name>A0ABS7CDN3_9BACL</name>
<keyword evidence="5 7" id="KW-1133">Transmembrane helix</keyword>
<feature type="transmembrane region" description="Helical" evidence="7">
    <location>
        <begin position="105"/>
        <end position="127"/>
    </location>
</feature>